<proteinExistence type="predicted"/>
<dbReference type="EMBL" id="CP046052">
    <property type="protein sequence ID" value="QGM45863.1"/>
    <property type="molecule type" value="Genomic_DNA"/>
</dbReference>
<evidence type="ECO:0000313" key="1">
    <source>
        <dbReference type="EMBL" id="QGM45863.1"/>
    </source>
</evidence>
<accession>A0A6B8KH97</accession>
<dbReference type="Proteomes" id="UP000309061">
    <property type="component" value="Chromosome"/>
</dbReference>
<reference evidence="1 2" key="1">
    <citation type="submission" date="2019-11" db="EMBL/GenBank/DDBJ databases">
        <title>The genome sequence of Methylocystis heyeri.</title>
        <authorList>
            <person name="Oshkin I.Y."/>
            <person name="Miroshnikov K."/>
            <person name="Dedysh S.N."/>
        </authorList>
    </citation>
    <scope>NUCLEOTIDE SEQUENCE [LARGE SCALE GENOMIC DNA]</scope>
    <source>
        <strain evidence="1 2">H2</strain>
    </source>
</reference>
<dbReference type="AlphaFoldDB" id="A0A6B8KH97"/>
<gene>
    <name evidence="1" type="ORF">H2LOC_009190</name>
</gene>
<evidence type="ECO:0000313" key="2">
    <source>
        <dbReference type="Proteomes" id="UP000309061"/>
    </source>
</evidence>
<dbReference type="InterPro" id="IPR046038">
    <property type="entry name" value="DUF5996"/>
</dbReference>
<dbReference type="RefSeq" id="WP_136496133.1">
    <property type="nucleotide sequence ID" value="NZ_CP046052.1"/>
</dbReference>
<dbReference type="OrthoDB" id="9800945at2"/>
<organism evidence="1 2">
    <name type="scientific">Methylocystis heyeri</name>
    <dbReference type="NCBI Taxonomy" id="391905"/>
    <lineage>
        <taxon>Bacteria</taxon>
        <taxon>Pseudomonadati</taxon>
        <taxon>Pseudomonadota</taxon>
        <taxon>Alphaproteobacteria</taxon>
        <taxon>Hyphomicrobiales</taxon>
        <taxon>Methylocystaceae</taxon>
        <taxon>Methylocystis</taxon>
    </lineage>
</organism>
<evidence type="ECO:0008006" key="3">
    <source>
        <dbReference type="Google" id="ProtNLM"/>
    </source>
</evidence>
<name>A0A6B8KH97_9HYPH</name>
<dbReference type="Pfam" id="PF19459">
    <property type="entry name" value="DUF5996"/>
    <property type="match status" value="1"/>
</dbReference>
<sequence length="321" mass="36377">MNSATEAEIWPDLPYAQWRDACATLQLWTQIVGKIRLSLTPWLNHSWHVTLYVTSRGLGTSPIPFDCRSFEISFDFIDHKLRMETSDGQQSEHPLRPQSVSEFYFAVLEGLAELGIDVRINQWPNEVPQRIRFSADKTHIAYDPEYAHRFWRILLQADRVLKLFRTGFTGKCSPVHFFWGSFDLAVTRFSGRRAPLHPGGVPNLPDEVAREAYSHEVSSAGFWPGGAPLEFPAFYSYAYPEPAGFRETVIRPDAAFYSEELREFVLPYDAVRAATSPEETLLAFLQSSYDAAAACGNWDRKALECLPGRIGVPTRPGFPPN</sequence>
<protein>
    <recommendedName>
        <fullName evidence="3">Ava_C0101 and related proteins</fullName>
    </recommendedName>
</protein>
<keyword evidence="2" id="KW-1185">Reference proteome</keyword>
<dbReference type="KEGG" id="mhey:H2LOC_009190"/>